<feature type="transmembrane region" description="Helical" evidence="1">
    <location>
        <begin position="94"/>
        <end position="112"/>
    </location>
</feature>
<feature type="transmembrane region" description="Helical" evidence="1">
    <location>
        <begin position="259"/>
        <end position="280"/>
    </location>
</feature>
<proteinExistence type="predicted"/>
<keyword evidence="1" id="KW-1133">Transmembrane helix</keyword>
<feature type="transmembrane region" description="Helical" evidence="1">
    <location>
        <begin position="63"/>
        <end position="82"/>
    </location>
</feature>
<feature type="domain" description="DUF418" evidence="2">
    <location>
        <begin position="210"/>
        <end position="366"/>
    </location>
</feature>
<feature type="transmembrane region" description="Helical" evidence="1">
    <location>
        <begin position="300"/>
        <end position="318"/>
    </location>
</feature>
<evidence type="ECO:0000256" key="1">
    <source>
        <dbReference type="SAM" id="Phobius"/>
    </source>
</evidence>
<sequence length="385" mass="43970">MTSISTHSEQDRMVLLDILRGFAVLGIFFVNVPDMIGSGLAFRSTFTGFDALLRLLYDMFFQTKLYTIFSFLFGAGFMIFMQNAERKGFPAKRLFLRRLMALLVIGLLHAVLLWFGDILTTYALLGLLLLPFYRRSVPTLIVWSLILLGLFTLLIFMLYAWFPSGTAGSRMFTHIPSMRERLDFLLRIGLLNNLIFGFEVVGLYLLGMVAAKKQWFAGELRVPVVRSLQLAALAISVLLFVPMVQYYRSSPVYNTYAVYLYIYLSGKSMAMFYVCTLLLAVKRWGSERFRGLAAAGRLSLTVYLLQTVVTFGLIAVFGQRLNELPLWLGMGYAAVLSVLFIICSKAWLKRYRMGPAEWLWRTLTYGELPAFRRQEDRASSRTMPL</sequence>
<evidence type="ECO:0000313" key="3">
    <source>
        <dbReference type="EMBL" id="CAG7599622.1"/>
    </source>
</evidence>
<feature type="transmembrane region" description="Helical" evidence="1">
    <location>
        <begin position="21"/>
        <end position="43"/>
    </location>
</feature>
<keyword evidence="4" id="KW-1185">Reference proteome</keyword>
<dbReference type="Proteomes" id="UP000693672">
    <property type="component" value="Unassembled WGS sequence"/>
</dbReference>
<feature type="transmembrane region" description="Helical" evidence="1">
    <location>
        <begin position="227"/>
        <end position="247"/>
    </location>
</feature>
<evidence type="ECO:0000259" key="2">
    <source>
        <dbReference type="Pfam" id="PF04235"/>
    </source>
</evidence>
<dbReference type="PANTHER" id="PTHR30590">
    <property type="entry name" value="INNER MEMBRANE PROTEIN"/>
    <property type="match status" value="1"/>
</dbReference>
<dbReference type="PANTHER" id="PTHR30590:SF3">
    <property type="entry name" value="HYPOTHETICAL MEMBRANE SPANNING PROTEIN"/>
    <property type="match status" value="1"/>
</dbReference>
<comment type="caution">
    <text evidence="3">The sequence shown here is derived from an EMBL/GenBank/DDBJ whole genome shotgun (WGS) entry which is preliminary data.</text>
</comment>
<dbReference type="InterPro" id="IPR052529">
    <property type="entry name" value="Bact_Transport_Assoc"/>
</dbReference>
<keyword evidence="1" id="KW-0812">Transmembrane</keyword>
<feature type="transmembrane region" description="Helical" evidence="1">
    <location>
        <begin position="140"/>
        <end position="162"/>
    </location>
</feature>
<gene>
    <name evidence="3" type="ORF">PAESOLCIP111_00325</name>
</gene>
<organism evidence="3 4">
    <name type="scientific">Paenibacillus solanacearum</name>
    <dbReference type="NCBI Taxonomy" id="2048548"/>
    <lineage>
        <taxon>Bacteria</taxon>
        <taxon>Bacillati</taxon>
        <taxon>Bacillota</taxon>
        <taxon>Bacilli</taxon>
        <taxon>Bacillales</taxon>
        <taxon>Paenibacillaceae</taxon>
        <taxon>Paenibacillus</taxon>
    </lineage>
</organism>
<dbReference type="Pfam" id="PF04235">
    <property type="entry name" value="DUF418"/>
    <property type="match status" value="1"/>
</dbReference>
<evidence type="ECO:0000313" key="4">
    <source>
        <dbReference type="Proteomes" id="UP000693672"/>
    </source>
</evidence>
<reference evidence="3" key="1">
    <citation type="submission" date="2021-06" db="EMBL/GenBank/DDBJ databases">
        <authorList>
            <person name="Criscuolo A."/>
        </authorList>
    </citation>
    <scope>NUCLEOTIDE SEQUENCE</scope>
    <source>
        <strain evidence="3">CIP111600</strain>
    </source>
</reference>
<dbReference type="InterPro" id="IPR007349">
    <property type="entry name" value="DUF418"/>
</dbReference>
<name>A0A916NF14_9BACL</name>
<keyword evidence="1" id="KW-0472">Membrane</keyword>
<protein>
    <recommendedName>
        <fullName evidence="2">DUF418 domain-containing protein</fullName>
    </recommendedName>
</protein>
<feature type="transmembrane region" description="Helical" evidence="1">
    <location>
        <begin position="184"/>
        <end position="206"/>
    </location>
</feature>
<accession>A0A916NF14</accession>
<dbReference type="AlphaFoldDB" id="A0A916NF14"/>
<feature type="transmembrane region" description="Helical" evidence="1">
    <location>
        <begin position="324"/>
        <end position="343"/>
    </location>
</feature>
<feature type="transmembrane region" description="Helical" evidence="1">
    <location>
        <begin position="118"/>
        <end position="133"/>
    </location>
</feature>
<dbReference type="EMBL" id="CAJVAS010000001">
    <property type="protein sequence ID" value="CAG7599622.1"/>
    <property type="molecule type" value="Genomic_DNA"/>
</dbReference>